<dbReference type="PROSITE" id="PS51419">
    <property type="entry name" value="RAB"/>
    <property type="match status" value="1"/>
</dbReference>
<dbReference type="SMART" id="SM00175">
    <property type="entry name" value="RAB"/>
    <property type="match status" value="1"/>
</dbReference>
<dbReference type="SMART" id="SM00173">
    <property type="entry name" value="RAS"/>
    <property type="match status" value="1"/>
</dbReference>
<dbReference type="PRINTS" id="PR00449">
    <property type="entry name" value="RASTRNSFRMNG"/>
</dbReference>
<reference evidence="10 11" key="1">
    <citation type="submission" date="2019-06" db="EMBL/GenBank/DDBJ databases">
        <title>A chromosome-scale genome assembly of the striped catfish, Pangasianodon hypophthalmus.</title>
        <authorList>
            <person name="Wen M."/>
            <person name="Zahm M."/>
            <person name="Roques C."/>
            <person name="Cabau C."/>
            <person name="Klopp C."/>
            <person name="Donnadieu C."/>
            <person name="Jouanno E."/>
            <person name="Avarre J.-C."/>
            <person name="Campet M."/>
            <person name="Ha T.T.T."/>
            <person name="Dugue R."/>
            <person name="Lampietro C."/>
            <person name="Louis A."/>
            <person name="Herpin A."/>
            <person name="Echchiki A."/>
            <person name="Berthelot C."/>
            <person name="Parey E."/>
            <person name="Roest-Crollius H."/>
            <person name="Braasch I."/>
            <person name="Postlethwait J."/>
            <person name="Bobe J."/>
            <person name="Montfort J."/>
            <person name="Bouchez O."/>
            <person name="Begum T."/>
            <person name="Schartl M."/>
            <person name="Guiguen Y."/>
        </authorList>
    </citation>
    <scope>NUCLEOTIDE SEQUENCE [LARGE SCALE GENOMIC DNA]</scope>
    <source>
        <strain evidence="10 11">Indonesia</strain>
        <tissue evidence="10">Blood</tissue>
    </source>
</reference>
<protein>
    <recommendedName>
        <fullName evidence="3">small monomeric GTPase</fullName>
        <ecNumber evidence="3">3.6.5.2</ecNumber>
    </recommendedName>
</protein>
<dbReference type="GO" id="GO:0003925">
    <property type="term" value="F:G protein activity"/>
    <property type="evidence" value="ECO:0007669"/>
    <property type="project" value="UniProtKB-EC"/>
</dbReference>
<dbReference type="Gene3D" id="3.40.50.300">
    <property type="entry name" value="P-loop containing nucleotide triphosphate hydrolases"/>
    <property type="match status" value="1"/>
</dbReference>
<comment type="catalytic activity">
    <reaction evidence="8">
        <text>GTP + H2O = GDP + phosphate + H(+)</text>
        <dbReference type="Rhea" id="RHEA:19669"/>
        <dbReference type="ChEBI" id="CHEBI:15377"/>
        <dbReference type="ChEBI" id="CHEBI:15378"/>
        <dbReference type="ChEBI" id="CHEBI:37565"/>
        <dbReference type="ChEBI" id="CHEBI:43474"/>
        <dbReference type="ChEBI" id="CHEBI:58189"/>
        <dbReference type="EC" id="3.6.5.2"/>
    </reaction>
    <physiologicalReaction direction="left-to-right" evidence="8">
        <dbReference type="Rhea" id="RHEA:19670"/>
    </physiologicalReaction>
</comment>
<dbReference type="PANTHER" id="PTHR47980">
    <property type="entry name" value="LD44762P"/>
    <property type="match status" value="1"/>
</dbReference>
<evidence type="ECO:0000313" key="11">
    <source>
        <dbReference type="Proteomes" id="UP000327468"/>
    </source>
</evidence>
<dbReference type="InterPro" id="IPR001806">
    <property type="entry name" value="Small_GTPase"/>
</dbReference>
<keyword evidence="7" id="KW-0636">Prenylation</keyword>
<dbReference type="InterPro" id="IPR005225">
    <property type="entry name" value="Small_GTP-bd"/>
</dbReference>
<comment type="caution">
    <text evidence="10">The sequence shown here is derived from an EMBL/GenBank/DDBJ whole genome shotgun (WGS) entry which is preliminary data.</text>
</comment>
<evidence type="ECO:0000256" key="3">
    <source>
        <dbReference type="ARBA" id="ARBA00011984"/>
    </source>
</evidence>
<evidence type="ECO:0000256" key="7">
    <source>
        <dbReference type="ARBA" id="ARBA00023289"/>
    </source>
</evidence>
<keyword evidence="5" id="KW-0342">GTP-binding</keyword>
<dbReference type="SUPFAM" id="SSF52540">
    <property type="entry name" value="P-loop containing nucleoside triphosphate hydrolases"/>
    <property type="match status" value="1"/>
</dbReference>
<dbReference type="AlphaFoldDB" id="A0A5N5MW24"/>
<evidence type="ECO:0000256" key="8">
    <source>
        <dbReference type="ARBA" id="ARBA00047660"/>
    </source>
</evidence>
<proteinExistence type="inferred from homology"/>
<dbReference type="InterPro" id="IPR050305">
    <property type="entry name" value="Small_GTPase_Rab"/>
</dbReference>
<dbReference type="GO" id="GO:0016020">
    <property type="term" value="C:membrane"/>
    <property type="evidence" value="ECO:0007669"/>
    <property type="project" value="UniProtKB-SubCell"/>
</dbReference>
<dbReference type="SMART" id="SM00174">
    <property type="entry name" value="RHO"/>
    <property type="match status" value="1"/>
</dbReference>
<dbReference type="EC" id="3.6.5.2" evidence="3"/>
<organism evidence="10 11">
    <name type="scientific">Pangasianodon hypophthalmus</name>
    <name type="common">Striped catfish</name>
    <name type="synonym">Helicophagus hypophthalmus</name>
    <dbReference type="NCBI Taxonomy" id="310915"/>
    <lineage>
        <taxon>Eukaryota</taxon>
        <taxon>Metazoa</taxon>
        <taxon>Chordata</taxon>
        <taxon>Craniata</taxon>
        <taxon>Vertebrata</taxon>
        <taxon>Euteleostomi</taxon>
        <taxon>Actinopterygii</taxon>
        <taxon>Neopterygii</taxon>
        <taxon>Teleostei</taxon>
        <taxon>Ostariophysi</taxon>
        <taxon>Siluriformes</taxon>
        <taxon>Pangasiidae</taxon>
        <taxon>Pangasianodon</taxon>
    </lineage>
</organism>
<evidence type="ECO:0000313" key="10">
    <source>
        <dbReference type="EMBL" id="KAB5559269.1"/>
    </source>
</evidence>
<comment type="similarity">
    <text evidence="2">Belongs to the small GTPase superfamily. Rab family.</text>
</comment>
<dbReference type="GO" id="GO:0005525">
    <property type="term" value="F:GTP binding"/>
    <property type="evidence" value="ECO:0007669"/>
    <property type="project" value="UniProtKB-KW"/>
</dbReference>
<gene>
    <name evidence="10" type="ORF">PHYPO_G00027170</name>
</gene>
<keyword evidence="11" id="KW-1185">Reference proteome</keyword>
<dbReference type="PROSITE" id="PS51420">
    <property type="entry name" value="RHO"/>
    <property type="match status" value="1"/>
</dbReference>
<evidence type="ECO:0000256" key="6">
    <source>
        <dbReference type="ARBA" id="ARBA00023288"/>
    </source>
</evidence>
<feature type="region of interest" description="Disordered" evidence="9">
    <location>
        <begin position="227"/>
        <end position="253"/>
    </location>
</feature>
<keyword evidence="6" id="KW-0449">Lipoprotein</keyword>
<dbReference type="EMBL" id="VFJC01000012">
    <property type="protein sequence ID" value="KAB5559269.1"/>
    <property type="molecule type" value="Genomic_DNA"/>
</dbReference>
<evidence type="ECO:0000256" key="5">
    <source>
        <dbReference type="ARBA" id="ARBA00023134"/>
    </source>
</evidence>
<dbReference type="PROSITE" id="PS51421">
    <property type="entry name" value="RAS"/>
    <property type="match status" value="1"/>
</dbReference>
<dbReference type="Pfam" id="PF00071">
    <property type="entry name" value="Ras"/>
    <property type="match status" value="1"/>
</dbReference>
<evidence type="ECO:0000256" key="9">
    <source>
        <dbReference type="SAM" id="MobiDB-lite"/>
    </source>
</evidence>
<evidence type="ECO:0000256" key="1">
    <source>
        <dbReference type="ARBA" id="ARBA00004635"/>
    </source>
</evidence>
<dbReference type="InterPro" id="IPR027417">
    <property type="entry name" value="P-loop_NTPase"/>
</dbReference>
<sequence length="253" mass="29030">MNILLRRSGVRCRHWLPEPSLSPLSASNTRLLCASHARQVTSEFLQVLREVQHWRNWRLKHLSRWPLLQITVMGKRNDSFTPAFVSTVGIDFKVKTIYRNDKRIKLQIWDTAGQERYRTITTAYYRGAMGFILMYDITNEESFAAVQDWSTQIKTYSWDNAQVLLVGNKCDMDDERVVASERGRQLSEHLGFEFFEASAKDNINVKQTFERLVDIICEKMSESLDAGDPAVTGAKQGPQLTEQPAAPHQDCAC</sequence>
<dbReference type="NCBIfam" id="TIGR00231">
    <property type="entry name" value="small_GTP"/>
    <property type="match status" value="1"/>
</dbReference>
<name>A0A5N5MW24_PANHP</name>
<accession>A0A5N5MW24</accession>
<keyword evidence="4" id="KW-0547">Nucleotide-binding</keyword>
<dbReference type="SMART" id="SM00176">
    <property type="entry name" value="RAN"/>
    <property type="match status" value="1"/>
</dbReference>
<evidence type="ECO:0000256" key="2">
    <source>
        <dbReference type="ARBA" id="ARBA00006270"/>
    </source>
</evidence>
<dbReference type="Proteomes" id="UP000327468">
    <property type="component" value="Chromosome 11"/>
</dbReference>
<comment type="subcellular location">
    <subcellularLocation>
        <location evidence="1">Membrane</location>
        <topology evidence="1">Lipid-anchor</topology>
    </subcellularLocation>
</comment>
<dbReference type="FunFam" id="3.40.50.300:FF:002226">
    <property type="entry name" value="RAB3A, member RAS oncogene family"/>
    <property type="match status" value="1"/>
</dbReference>
<evidence type="ECO:0000256" key="4">
    <source>
        <dbReference type="ARBA" id="ARBA00022741"/>
    </source>
</evidence>